<evidence type="ECO:0000259" key="3">
    <source>
        <dbReference type="Pfam" id="PF20152"/>
    </source>
</evidence>
<proteinExistence type="predicted"/>
<keyword evidence="2" id="KW-0812">Transmembrane</keyword>
<dbReference type="Pfam" id="PF20152">
    <property type="entry name" value="DUF6534"/>
    <property type="match status" value="1"/>
</dbReference>
<feature type="domain" description="DUF6534" evidence="3">
    <location>
        <begin position="187"/>
        <end position="276"/>
    </location>
</feature>
<feature type="compositionally biased region" description="Basic and acidic residues" evidence="1">
    <location>
        <begin position="352"/>
        <end position="363"/>
    </location>
</feature>
<keyword evidence="5" id="KW-1185">Reference proteome</keyword>
<keyword evidence="2" id="KW-1133">Transmembrane helix</keyword>
<dbReference type="AlphaFoldDB" id="A0AAD6X8H5"/>
<feature type="transmembrane region" description="Helical" evidence="2">
    <location>
        <begin position="140"/>
        <end position="161"/>
    </location>
</feature>
<gene>
    <name evidence="4" type="ORF">C8F04DRAFT_1253888</name>
</gene>
<feature type="transmembrane region" description="Helical" evidence="2">
    <location>
        <begin position="181"/>
        <end position="203"/>
    </location>
</feature>
<evidence type="ECO:0000256" key="2">
    <source>
        <dbReference type="SAM" id="Phobius"/>
    </source>
</evidence>
<dbReference type="EMBL" id="JARJCM010000021">
    <property type="protein sequence ID" value="KAJ7040567.1"/>
    <property type="molecule type" value="Genomic_DNA"/>
</dbReference>
<feature type="transmembrane region" description="Helical" evidence="2">
    <location>
        <begin position="224"/>
        <end position="246"/>
    </location>
</feature>
<dbReference type="PANTHER" id="PTHR40465">
    <property type="entry name" value="CHROMOSOME 1, WHOLE GENOME SHOTGUN SEQUENCE"/>
    <property type="match status" value="1"/>
</dbReference>
<comment type="caution">
    <text evidence="4">The sequence shown here is derived from an EMBL/GenBank/DDBJ whole genome shotgun (WGS) entry which is preliminary data.</text>
</comment>
<evidence type="ECO:0000313" key="5">
    <source>
        <dbReference type="Proteomes" id="UP001218188"/>
    </source>
</evidence>
<feature type="transmembrane region" description="Helical" evidence="2">
    <location>
        <begin position="252"/>
        <end position="272"/>
    </location>
</feature>
<dbReference type="PANTHER" id="PTHR40465:SF1">
    <property type="entry name" value="DUF6534 DOMAIN-CONTAINING PROTEIN"/>
    <property type="match status" value="1"/>
</dbReference>
<keyword evidence="2" id="KW-0472">Membrane</keyword>
<feature type="transmembrane region" description="Helical" evidence="2">
    <location>
        <begin position="20"/>
        <end position="40"/>
    </location>
</feature>
<dbReference type="Proteomes" id="UP001218188">
    <property type="component" value="Unassembled WGS sequence"/>
</dbReference>
<name>A0AAD6X8H5_9AGAR</name>
<evidence type="ECO:0000256" key="1">
    <source>
        <dbReference type="SAM" id="MobiDB-lite"/>
    </source>
</evidence>
<dbReference type="InterPro" id="IPR045339">
    <property type="entry name" value="DUF6534"/>
</dbReference>
<feature type="transmembrane region" description="Helical" evidence="2">
    <location>
        <begin position="52"/>
        <end position="75"/>
    </location>
</feature>
<accession>A0AAD6X8H5</accession>
<organism evidence="4 5">
    <name type="scientific">Mycena alexandri</name>
    <dbReference type="NCBI Taxonomy" id="1745969"/>
    <lineage>
        <taxon>Eukaryota</taxon>
        <taxon>Fungi</taxon>
        <taxon>Dikarya</taxon>
        <taxon>Basidiomycota</taxon>
        <taxon>Agaricomycotina</taxon>
        <taxon>Agaricomycetes</taxon>
        <taxon>Agaricomycetidae</taxon>
        <taxon>Agaricales</taxon>
        <taxon>Marasmiineae</taxon>
        <taxon>Mycenaceae</taxon>
        <taxon>Mycena</taxon>
    </lineage>
</organism>
<reference evidence="4" key="1">
    <citation type="submission" date="2023-03" db="EMBL/GenBank/DDBJ databases">
        <title>Massive genome expansion in bonnet fungi (Mycena s.s.) driven by repeated elements and novel gene families across ecological guilds.</title>
        <authorList>
            <consortium name="Lawrence Berkeley National Laboratory"/>
            <person name="Harder C.B."/>
            <person name="Miyauchi S."/>
            <person name="Viragh M."/>
            <person name="Kuo A."/>
            <person name="Thoen E."/>
            <person name="Andreopoulos B."/>
            <person name="Lu D."/>
            <person name="Skrede I."/>
            <person name="Drula E."/>
            <person name="Henrissat B."/>
            <person name="Morin E."/>
            <person name="Kohler A."/>
            <person name="Barry K."/>
            <person name="LaButti K."/>
            <person name="Morin E."/>
            <person name="Salamov A."/>
            <person name="Lipzen A."/>
            <person name="Mereny Z."/>
            <person name="Hegedus B."/>
            <person name="Baldrian P."/>
            <person name="Stursova M."/>
            <person name="Weitz H."/>
            <person name="Taylor A."/>
            <person name="Grigoriev I.V."/>
            <person name="Nagy L.G."/>
            <person name="Martin F."/>
            <person name="Kauserud H."/>
        </authorList>
    </citation>
    <scope>NUCLEOTIDE SEQUENCE</scope>
    <source>
        <strain evidence="4">CBHHK200</strain>
    </source>
</reference>
<protein>
    <recommendedName>
        <fullName evidence="3">DUF6534 domain-containing protein</fullName>
    </recommendedName>
</protein>
<sequence>MAPVVIPGVDVPLLTGPLVLGYMFSYGLYGALIVQVYVYSEAFPKDRAGIKAVVWTIFLLETIFTVFMTVCWSPYCTVIGLTLTPEIASWNQYGPGWGDPDSLIIIDWSWEPLPALNGVLAGIAQSFYIWRIWGLTRRLWLVILIGSIMITQVTVAFYYGIVVSIEGRGVDKLFALSPEITLWLTSSAACDLGVTISLVHTFSRQKQRSGFNRTQGILNKLIRFSVETGAITSFGAIIEVILWLASGHKWNIHFIFFLVIGKLYSNMLMATLNARAPLFRGDAFTSTAPQTLSTFWADAPSKNARAKASGLNLHAHPPGVVHISQSTSVARDDNTIAMDDFNPMSSAAAGRDTPDKAHSIGGE</sequence>
<feature type="transmembrane region" description="Helical" evidence="2">
    <location>
        <begin position="115"/>
        <end position="133"/>
    </location>
</feature>
<evidence type="ECO:0000313" key="4">
    <source>
        <dbReference type="EMBL" id="KAJ7040567.1"/>
    </source>
</evidence>
<feature type="region of interest" description="Disordered" evidence="1">
    <location>
        <begin position="342"/>
        <end position="363"/>
    </location>
</feature>